<dbReference type="GO" id="GO:0005524">
    <property type="term" value="F:ATP binding"/>
    <property type="evidence" value="ECO:0007669"/>
    <property type="project" value="UniProtKB-UniRule"/>
</dbReference>
<dbReference type="PIRSF" id="PIRSF016817">
    <property type="entry name" value="UCP016817_carboligase"/>
    <property type="match status" value="1"/>
</dbReference>
<sequence>MFLIVGASIRALMESAVESGYPIMGIDFFGDLDTRRCGKTVGIVNDLGLAPTVKDLLQVARGLTCQGLVYASGPENHPEELTFWEERGLLYGNGVSALMQVRDPWQLRQALSEIGIAMPEFYRVEQWSSDEAGEKWLLKPLNRGGGHGIAELPQEKAAARALISSLGDPSRYIVQKYISGIPASVTFLADGRQAVVLGTSRQLTGIQGSQPFIYAGNIVPFDISFLPGLRTFEEDLIRISKHLASAFGLRGVNTLDFIVNSSGIWVLELNPRWSASVELIEKRRGERLFSHHIAACKAKGQNQFPSSGDNRKSVHKHGMQGFWGKSIVYAQSSFQVTADLDMQYLYGQGVRDIPPAGTRLESGQPICTVLSDAASDAACWQNLQVKSEWARQVFGDIKLSAAH</sequence>
<dbReference type="SUPFAM" id="SSF56059">
    <property type="entry name" value="Glutathione synthetase ATP-binding domain-like"/>
    <property type="match status" value="1"/>
</dbReference>
<name>A0A1Q8QM42_9FIRM</name>
<evidence type="ECO:0000313" key="3">
    <source>
        <dbReference type="EMBL" id="OLN28338.1"/>
    </source>
</evidence>
<dbReference type="Pfam" id="PF02655">
    <property type="entry name" value="ATP-grasp_3"/>
    <property type="match status" value="1"/>
</dbReference>
<dbReference type="GO" id="GO:0046872">
    <property type="term" value="F:metal ion binding"/>
    <property type="evidence" value="ECO:0007669"/>
    <property type="project" value="InterPro"/>
</dbReference>
<gene>
    <name evidence="3" type="ORF">DSOL_4113</name>
</gene>
<dbReference type="AlphaFoldDB" id="A0A1Q8QM42"/>
<dbReference type="PROSITE" id="PS50975">
    <property type="entry name" value="ATP_GRASP"/>
    <property type="match status" value="1"/>
</dbReference>
<protein>
    <submittedName>
        <fullName evidence="3">COG1821 family protein</fullName>
    </submittedName>
</protein>
<dbReference type="InterPro" id="IPR016677">
    <property type="entry name" value="UCP016817_carboligase"/>
</dbReference>
<dbReference type="Proteomes" id="UP000186102">
    <property type="component" value="Unassembled WGS sequence"/>
</dbReference>
<keyword evidence="1" id="KW-0547">Nucleotide-binding</keyword>
<evidence type="ECO:0000313" key="4">
    <source>
        <dbReference type="Proteomes" id="UP000186102"/>
    </source>
</evidence>
<proteinExistence type="predicted"/>
<evidence type="ECO:0000256" key="1">
    <source>
        <dbReference type="PROSITE-ProRule" id="PRU00409"/>
    </source>
</evidence>
<accession>A0A1Q8QM42</accession>
<dbReference type="InterPro" id="IPR011761">
    <property type="entry name" value="ATP-grasp"/>
</dbReference>
<keyword evidence="1" id="KW-0067">ATP-binding</keyword>
<reference evidence="3 4" key="1">
    <citation type="submission" date="2016-09" db="EMBL/GenBank/DDBJ databases">
        <title>Complete genome of Desulfosporosinus sp. OL.</title>
        <authorList>
            <person name="Mardanov A."/>
            <person name="Beletsky A."/>
            <person name="Panova A."/>
            <person name="Karnachuk O."/>
            <person name="Ravin N."/>
        </authorList>
    </citation>
    <scope>NUCLEOTIDE SEQUENCE [LARGE SCALE GENOMIC DNA]</scope>
    <source>
        <strain evidence="3 4">OL</strain>
    </source>
</reference>
<dbReference type="OrthoDB" id="1804072at2"/>
<evidence type="ECO:0000259" key="2">
    <source>
        <dbReference type="PROSITE" id="PS50975"/>
    </source>
</evidence>
<dbReference type="EMBL" id="MLBF01000044">
    <property type="protein sequence ID" value="OLN28338.1"/>
    <property type="molecule type" value="Genomic_DNA"/>
</dbReference>
<feature type="domain" description="ATP-grasp" evidence="2">
    <location>
        <begin position="108"/>
        <end position="297"/>
    </location>
</feature>
<dbReference type="RefSeq" id="WP_075366508.1">
    <property type="nucleotide sequence ID" value="NZ_MLBF01000044.1"/>
</dbReference>
<organism evidence="3 4">
    <name type="scientific">Desulfosporosinus metallidurans</name>
    <dbReference type="NCBI Taxonomy" id="1888891"/>
    <lineage>
        <taxon>Bacteria</taxon>
        <taxon>Bacillati</taxon>
        <taxon>Bacillota</taxon>
        <taxon>Clostridia</taxon>
        <taxon>Eubacteriales</taxon>
        <taxon>Desulfitobacteriaceae</taxon>
        <taxon>Desulfosporosinus</taxon>
    </lineage>
</organism>
<dbReference type="STRING" id="1888891.DSOL_4113"/>
<keyword evidence="4" id="KW-1185">Reference proteome</keyword>
<dbReference type="InterPro" id="IPR003806">
    <property type="entry name" value="ATP-grasp_PylC-type"/>
</dbReference>
<comment type="caution">
    <text evidence="3">The sequence shown here is derived from an EMBL/GenBank/DDBJ whole genome shotgun (WGS) entry which is preliminary data.</text>
</comment>
<dbReference type="Gene3D" id="3.30.470.20">
    <property type="entry name" value="ATP-grasp fold, B domain"/>
    <property type="match status" value="1"/>
</dbReference>